<proteinExistence type="predicted"/>
<dbReference type="RefSeq" id="WP_129456232.1">
    <property type="nucleotide sequence ID" value="NZ_JACXYX010000018.1"/>
</dbReference>
<reference evidence="1 2" key="1">
    <citation type="submission" date="2019-01" db="EMBL/GenBank/DDBJ databases">
        <title>Novel species of Nocardioides.</title>
        <authorList>
            <person name="Liu Q."/>
            <person name="Xin Y.-H."/>
        </authorList>
    </citation>
    <scope>NUCLEOTIDE SEQUENCE [LARGE SCALE GENOMIC DNA]</scope>
    <source>
        <strain evidence="1 2">CGMCC 4.6875</strain>
    </source>
</reference>
<evidence type="ECO:0000313" key="1">
    <source>
        <dbReference type="EMBL" id="RYB99384.1"/>
    </source>
</evidence>
<dbReference type="OrthoDB" id="3419943at2"/>
<dbReference type="AlphaFoldDB" id="A0A4Q2S8M4"/>
<protein>
    <submittedName>
        <fullName evidence="1">Uncharacterized protein</fullName>
    </submittedName>
</protein>
<keyword evidence="2" id="KW-1185">Reference proteome</keyword>
<evidence type="ECO:0000313" key="2">
    <source>
        <dbReference type="Proteomes" id="UP000293291"/>
    </source>
</evidence>
<accession>A0A4Q2S8M4</accession>
<sequence length="374" mass="41453">MASNASEDEELAPDAHGLYDATWQQPEWKAMVERLVDDGFVTWKEAAATLLGELNPPQVGTQIASSDAGTFGFKANHRAAFPDESLMSHVLEWFYSESGRCVHVVDGATCGTRLDLQADHVNGRENFRENPHAADTLDNLTLRCRRHNVAKRKSHVNNANRTLLPAQQALMWILIEIQPYTKYDFGRLCRIYGMTMASVRFDEAWAMAVWREREGRYQIAAVAGEYDLIVWPDGAVTRRFASGEPSPHGTQILASEVQGGDVFCFLASPDGVKANLRYYECDVARIPFVYPLDSRPPTDIAIWPTAKGGVPMPPRGLQLHSWVLRRPDEEVHLSALGVERQTPTPKTVNGLKVTGLGRRATVADLSLVIAADAS</sequence>
<dbReference type="EMBL" id="SDWU01000019">
    <property type="protein sequence ID" value="RYB99384.1"/>
    <property type="molecule type" value="Genomic_DNA"/>
</dbReference>
<organism evidence="1 2">
    <name type="scientific">Nocardioides ganghwensis</name>
    <dbReference type="NCBI Taxonomy" id="252230"/>
    <lineage>
        <taxon>Bacteria</taxon>
        <taxon>Bacillati</taxon>
        <taxon>Actinomycetota</taxon>
        <taxon>Actinomycetes</taxon>
        <taxon>Propionibacteriales</taxon>
        <taxon>Nocardioidaceae</taxon>
        <taxon>Nocardioides</taxon>
    </lineage>
</organism>
<gene>
    <name evidence="1" type="ORF">EUA07_16280</name>
</gene>
<dbReference type="Proteomes" id="UP000293291">
    <property type="component" value="Unassembled WGS sequence"/>
</dbReference>
<comment type="caution">
    <text evidence="1">The sequence shown here is derived from an EMBL/GenBank/DDBJ whole genome shotgun (WGS) entry which is preliminary data.</text>
</comment>
<name>A0A4Q2S8M4_9ACTN</name>